<dbReference type="AlphaFoldDB" id="A0A0A9EYV1"/>
<reference evidence="1" key="2">
    <citation type="journal article" date="2015" name="Data Brief">
        <title>Shoot transcriptome of the giant reed, Arundo donax.</title>
        <authorList>
            <person name="Barrero R.A."/>
            <person name="Guerrero F.D."/>
            <person name="Moolhuijzen P."/>
            <person name="Goolsby J.A."/>
            <person name="Tidwell J."/>
            <person name="Bellgard S.E."/>
            <person name="Bellgard M.I."/>
        </authorList>
    </citation>
    <scope>NUCLEOTIDE SEQUENCE</scope>
    <source>
        <tissue evidence="1">Shoot tissue taken approximately 20 cm above the soil surface</tissue>
    </source>
</reference>
<proteinExistence type="predicted"/>
<name>A0A0A9EYV1_ARUDO</name>
<accession>A0A0A9EYV1</accession>
<organism evidence="1">
    <name type="scientific">Arundo donax</name>
    <name type="common">Giant reed</name>
    <name type="synonym">Donax arundinaceus</name>
    <dbReference type="NCBI Taxonomy" id="35708"/>
    <lineage>
        <taxon>Eukaryota</taxon>
        <taxon>Viridiplantae</taxon>
        <taxon>Streptophyta</taxon>
        <taxon>Embryophyta</taxon>
        <taxon>Tracheophyta</taxon>
        <taxon>Spermatophyta</taxon>
        <taxon>Magnoliopsida</taxon>
        <taxon>Liliopsida</taxon>
        <taxon>Poales</taxon>
        <taxon>Poaceae</taxon>
        <taxon>PACMAD clade</taxon>
        <taxon>Arundinoideae</taxon>
        <taxon>Arundineae</taxon>
        <taxon>Arundo</taxon>
    </lineage>
</organism>
<evidence type="ECO:0000313" key="1">
    <source>
        <dbReference type="EMBL" id="JAE01203.1"/>
    </source>
</evidence>
<protein>
    <submittedName>
        <fullName evidence="1">Uncharacterized protein</fullName>
    </submittedName>
</protein>
<sequence>MMYVIVFCIIVPKLLNLDDSVVDSFPD</sequence>
<reference evidence="1" key="1">
    <citation type="submission" date="2014-09" db="EMBL/GenBank/DDBJ databases">
        <authorList>
            <person name="Magalhaes I.L.F."/>
            <person name="Oliveira U."/>
            <person name="Santos F.R."/>
            <person name="Vidigal T.H.D.A."/>
            <person name="Brescovit A.D."/>
            <person name="Santos A.J."/>
        </authorList>
    </citation>
    <scope>NUCLEOTIDE SEQUENCE</scope>
    <source>
        <tissue evidence="1">Shoot tissue taken approximately 20 cm above the soil surface</tissue>
    </source>
</reference>
<dbReference type="EMBL" id="GBRH01196693">
    <property type="protein sequence ID" value="JAE01203.1"/>
    <property type="molecule type" value="Transcribed_RNA"/>
</dbReference>